<protein>
    <recommendedName>
        <fullName evidence="4">Phage virion morphogenesis family protein</fullName>
    </recommendedName>
</protein>
<organism evidence="2 3">
    <name type="scientific">Rubripirellula obstinata</name>
    <dbReference type="NCBI Taxonomy" id="406547"/>
    <lineage>
        <taxon>Bacteria</taxon>
        <taxon>Pseudomonadati</taxon>
        <taxon>Planctomycetota</taxon>
        <taxon>Planctomycetia</taxon>
        <taxon>Pirellulales</taxon>
        <taxon>Pirellulaceae</taxon>
        <taxon>Rubripirellula</taxon>
    </lineage>
</organism>
<evidence type="ECO:0000313" key="3">
    <source>
        <dbReference type="Proteomes" id="UP000322699"/>
    </source>
</evidence>
<dbReference type="AlphaFoldDB" id="A0A5B1CFE6"/>
<comment type="caution">
    <text evidence="2">The sequence shown here is derived from an EMBL/GenBank/DDBJ whole genome shotgun (WGS) entry which is preliminary data.</text>
</comment>
<gene>
    <name evidence="2" type="ORF">LF1_07960</name>
</gene>
<feature type="region of interest" description="Disordered" evidence="1">
    <location>
        <begin position="34"/>
        <end position="65"/>
    </location>
</feature>
<accession>A0A5B1CFE6</accession>
<reference evidence="2 3" key="1">
    <citation type="submission" date="2019-08" db="EMBL/GenBank/DDBJ databases">
        <title>Deep-cultivation of Planctomycetes and their phenomic and genomic characterization uncovers novel biology.</title>
        <authorList>
            <person name="Wiegand S."/>
            <person name="Jogler M."/>
            <person name="Boedeker C."/>
            <person name="Pinto D."/>
            <person name="Vollmers J."/>
            <person name="Rivas-Marin E."/>
            <person name="Kohn T."/>
            <person name="Peeters S.H."/>
            <person name="Heuer A."/>
            <person name="Rast P."/>
            <person name="Oberbeckmann S."/>
            <person name="Bunk B."/>
            <person name="Jeske O."/>
            <person name="Meyerdierks A."/>
            <person name="Storesund J.E."/>
            <person name="Kallscheuer N."/>
            <person name="Luecker S."/>
            <person name="Lage O.M."/>
            <person name="Pohl T."/>
            <person name="Merkel B.J."/>
            <person name="Hornburger P."/>
            <person name="Mueller R.-W."/>
            <person name="Bruemmer F."/>
            <person name="Labrenz M."/>
            <person name="Spormann A.M."/>
            <person name="Op Den Camp H."/>
            <person name="Overmann J."/>
            <person name="Amann R."/>
            <person name="Jetten M.S.M."/>
            <person name="Mascher T."/>
            <person name="Medema M.H."/>
            <person name="Devos D.P."/>
            <person name="Kaster A.-K."/>
            <person name="Ovreas L."/>
            <person name="Rohde M."/>
            <person name="Galperin M.Y."/>
            <person name="Jogler C."/>
        </authorList>
    </citation>
    <scope>NUCLEOTIDE SEQUENCE [LARGE SCALE GENOMIC DNA]</scope>
    <source>
        <strain evidence="2 3">LF1</strain>
    </source>
</reference>
<keyword evidence="3" id="KW-1185">Reference proteome</keyword>
<name>A0A5B1CFE6_9BACT</name>
<dbReference type="RefSeq" id="WP_068259215.1">
    <property type="nucleotide sequence ID" value="NZ_LWSK01000009.1"/>
</dbReference>
<evidence type="ECO:0000313" key="2">
    <source>
        <dbReference type="EMBL" id="KAA1258280.1"/>
    </source>
</evidence>
<feature type="compositionally biased region" description="Basic residues" evidence="1">
    <location>
        <begin position="36"/>
        <end position="47"/>
    </location>
</feature>
<feature type="region of interest" description="Disordered" evidence="1">
    <location>
        <begin position="143"/>
        <end position="172"/>
    </location>
</feature>
<evidence type="ECO:0008006" key="4">
    <source>
        <dbReference type="Google" id="ProtNLM"/>
    </source>
</evidence>
<proteinExistence type="predicted"/>
<dbReference type="Proteomes" id="UP000322699">
    <property type="component" value="Unassembled WGS sequence"/>
</dbReference>
<dbReference type="EMBL" id="VRLW01000001">
    <property type="protein sequence ID" value="KAA1258280.1"/>
    <property type="molecule type" value="Genomic_DNA"/>
</dbReference>
<sequence length="184" mass="21318">MHIRTRVRFNANRVKKKVDKASFNSLGHAGGAIRKTAYRSIRKRKNPSRPGSPPSSPTGRLRRSFRYEVDRRAPGVVIGPVNEISGQLWHLHEFGGKAKKRRRLKRHRFRVGQHGPIRAIRPGKFARIELRTAAQANRARRLIDEENQRRGATKPGRYPKRPFMKPALDTHRAQLPKFWRDSVK</sequence>
<evidence type="ECO:0000256" key="1">
    <source>
        <dbReference type="SAM" id="MobiDB-lite"/>
    </source>
</evidence>